<organism evidence="6 11">
    <name type="scientific">Cellulosilyticum lentocellum (strain ATCC 49066 / DSM 5427 / NCIMB 11756 / RHM5)</name>
    <name type="common">Clostridium lentocellum</name>
    <dbReference type="NCBI Taxonomy" id="642492"/>
    <lineage>
        <taxon>Bacteria</taxon>
        <taxon>Bacillati</taxon>
        <taxon>Bacillota</taxon>
        <taxon>Clostridia</taxon>
        <taxon>Lachnospirales</taxon>
        <taxon>Cellulosilyticaceae</taxon>
        <taxon>Cellulosilyticum</taxon>
    </lineage>
</organism>
<feature type="domain" description="Transposase IS4-like" evidence="5">
    <location>
        <begin position="105"/>
        <end position="361"/>
    </location>
</feature>
<dbReference type="KEGG" id="cle:Clole_3078"/>
<dbReference type="EMBL" id="CP002582">
    <property type="protein sequence ID" value="ADZ85907.1"/>
    <property type="molecule type" value="Genomic_DNA"/>
</dbReference>
<evidence type="ECO:0000313" key="8">
    <source>
        <dbReference type="EMBL" id="ADZ84722.1"/>
    </source>
</evidence>
<evidence type="ECO:0000313" key="9">
    <source>
        <dbReference type="EMBL" id="ADZ84774.1"/>
    </source>
</evidence>
<dbReference type="InterPro" id="IPR012337">
    <property type="entry name" value="RNaseH-like_sf"/>
</dbReference>
<gene>
    <name evidence="6" type="ordered locus">Clole_1252</name>
    <name evidence="7" type="ordered locus">Clole_2730</name>
    <name evidence="8" type="ordered locus">Clole_3025</name>
    <name evidence="9" type="ordered locus">Clole_3078</name>
    <name evidence="10" type="ordered locus">Clole_4235</name>
</gene>
<keyword evidence="11" id="KW-1185">Reference proteome</keyword>
<proteinExistence type="inferred from homology"/>
<dbReference type="EMBL" id="CP002582">
    <property type="protein sequence ID" value="ADZ82979.1"/>
    <property type="molecule type" value="Genomic_DNA"/>
</dbReference>
<protein>
    <submittedName>
        <fullName evidence="6">Transposase IS4 family protein</fullName>
    </submittedName>
</protein>
<evidence type="ECO:0000313" key="7">
    <source>
        <dbReference type="EMBL" id="ADZ84430.1"/>
    </source>
</evidence>
<dbReference type="AlphaFoldDB" id="F2JGM4"/>
<comment type="similarity">
    <text evidence="1">Belongs to the transposase 11 family.</text>
</comment>
<keyword evidence="2" id="KW-0815">Transposition</keyword>
<dbReference type="Gene3D" id="3.90.350.10">
    <property type="entry name" value="Transposase Inhibitor Protein From Tn5, Chain A, domain 1"/>
    <property type="match status" value="1"/>
</dbReference>
<dbReference type="PANTHER" id="PTHR33258">
    <property type="entry name" value="TRANSPOSASE INSL FOR INSERTION SEQUENCE ELEMENT IS186A-RELATED"/>
    <property type="match status" value="1"/>
</dbReference>
<dbReference type="KEGG" id="cle:Clole_3025"/>
<dbReference type="GO" id="GO:0003677">
    <property type="term" value="F:DNA binding"/>
    <property type="evidence" value="ECO:0007669"/>
    <property type="project" value="UniProtKB-KW"/>
</dbReference>
<name>F2JGM4_CELLD</name>
<dbReference type="SUPFAM" id="SSF53098">
    <property type="entry name" value="Ribonuclease H-like"/>
    <property type="match status" value="1"/>
</dbReference>
<evidence type="ECO:0000256" key="2">
    <source>
        <dbReference type="ARBA" id="ARBA00022578"/>
    </source>
</evidence>
<evidence type="ECO:0000256" key="1">
    <source>
        <dbReference type="ARBA" id="ARBA00010075"/>
    </source>
</evidence>
<reference evidence="6 11" key="1">
    <citation type="journal article" date="2011" name="J. Bacteriol.">
        <title>Complete genome sequence of the cellulose-degrading bacterium Cellulosilyticum lentocellum.</title>
        <authorList>
            <consortium name="US DOE Joint Genome Institute"/>
            <person name="Miller D.A."/>
            <person name="Suen G."/>
            <person name="Bruce D."/>
            <person name="Copeland A."/>
            <person name="Cheng J.F."/>
            <person name="Detter C."/>
            <person name="Goodwin L.A."/>
            <person name="Han C.S."/>
            <person name="Hauser L.J."/>
            <person name="Land M.L."/>
            <person name="Lapidus A."/>
            <person name="Lucas S."/>
            <person name="Meincke L."/>
            <person name="Pitluck S."/>
            <person name="Tapia R."/>
            <person name="Teshima H."/>
            <person name="Woyke T."/>
            <person name="Fox B.G."/>
            <person name="Angert E.R."/>
            <person name="Currie C.R."/>
        </authorList>
    </citation>
    <scope>NUCLEOTIDE SEQUENCE [LARGE SCALE GENOMIC DNA]</scope>
    <source>
        <strain evidence="11">ATCC 49066 / DSM 5427 / NCIMB 11756 / RHM5</strain>
        <strain evidence="6">DSM 5427</strain>
    </source>
</reference>
<dbReference type="EMBL" id="CP002582">
    <property type="protein sequence ID" value="ADZ84774.1"/>
    <property type="molecule type" value="Genomic_DNA"/>
</dbReference>
<dbReference type="KEGG" id="cle:Clole_4235"/>
<evidence type="ECO:0000256" key="3">
    <source>
        <dbReference type="ARBA" id="ARBA00023125"/>
    </source>
</evidence>
<dbReference type="RefSeq" id="WP_013656278.1">
    <property type="nucleotide sequence ID" value="NC_015275.1"/>
</dbReference>
<evidence type="ECO:0000259" key="5">
    <source>
        <dbReference type="Pfam" id="PF01609"/>
    </source>
</evidence>
<dbReference type="KEGG" id="cle:Clole_2730"/>
<dbReference type="eggNOG" id="COG3385">
    <property type="taxonomic scope" value="Bacteria"/>
</dbReference>
<sequence length="438" mass="50652">MKPKQIKKLLVDEIQKIADNPQDYCTNPGSDFLRKRKLPMNKILAGIIGMGSGSLTNELLDLFGASADTPTSSAFVQQRKKIKPEAFKKIFDGFSSKLIDNFNEDMPILAVDGSDVQIPTNPDDLNSFHSGKDGRKSYNLLHINALYNINYSIYHDVIIQKSKEKNEHNALQEMVDRSEIPKALVIADRGYESFNSMAHIQEKGWFFLIRVKDGINGIKNGLDLPKTDCFDIDISLKLTRKKTNAVKELFKDKNHYRSVSSAQPFDYLPLKNKKSEPAKFYELHFRIVRFPISETSYETIVTNLNSEKYPPDEVKKLYASRWGIETSFRDLKYTIGMLDFHSKKVMCIQQEIYAHMIMYNFAEMITWHVVIEKKQRKHTYKANFSVAVHMCRLFYHGKATSPDLEVIIARNLIPVRPNRHRERNLTIKLFHGFLYRVA</sequence>
<keyword evidence="4" id="KW-0233">DNA recombination</keyword>
<dbReference type="GO" id="GO:0006313">
    <property type="term" value="P:DNA transposition"/>
    <property type="evidence" value="ECO:0007669"/>
    <property type="project" value="InterPro"/>
</dbReference>
<dbReference type="EMBL" id="CP002582">
    <property type="protein sequence ID" value="ADZ84722.1"/>
    <property type="molecule type" value="Genomic_DNA"/>
</dbReference>
<dbReference type="GO" id="GO:0004803">
    <property type="term" value="F:transposase activity"/>
    <property type="evidence" value="ECO:0007669"/>
    <property type="project" value="InterPro"/>
</dbReference>
<evidence type="ECO:0000313" key="11">
    <source>
        <dbReference type="Proteomes" id="UP000008467"/>
    </source>
</evidence>
<dbReference type="HOGENOM" id="CLU_049304_1_0_9"/>
<dbReference type="Pfam" id="PF01609">
    <property type="entry name" value="DDE_Tnp_1"/>
    <property type="match status" value="1"/>
</dbReference>
<dbReference type="Proteomes" id="UP000008467">
    <property type="component" value="Chromosome"/>
</dbReference>
<dbReference type="PANTHER" id="PTHR33258:SF1">
    <property type="entry name" value="TRANSPOSASE INSL FOR INSERTION SEQUENCE ELEMENT IS186A-RELATED"/>
    <property type="match status" value="1"/>
</dbReference>
<dbReference type="NCBIfam" id="NF033592">
    <property type="entry name" value="transpos_IS4_1"/>
    <property type="match status" value="1"/>
</dbReference>
<dbReference type="InterPro" id="IPR047952">
    <property type="entry name" value="Transpos_IS4"/>
</dbReference>
<evidence type="ECO:0000313" key="10">
    <source>
        <dbReference type="EMBL" id="ADZ85907.1"/>
    </source>
</evidence>
<keyword evidence="3" id="KW-0238">DNA-binding</keyword>
<dbReference type="KEGG" id="cle:Clole_1252"/>
<dbReference type="STRING" id="642492.Clole_1252"/>
<evidence type="ECO:0000313" key="6">
    <source>
        <dbReference type="EMBL" id="ADZ82979.1"/>
    </source>
</evidence>
<dbReference type="InterPro" id="IPR002559">
    <property type="entry name" value="Transposase_11"/>
</dbReference>
<accession>F2JGM4</accession>
<dbReference type="EMBL" id="CP002582">
    <property type="protein sequence ID" value="ADZ84430.1"/>
    <property type="molecule type" value="Genomic_DNA"/>
</dbReference>
<evidence type="ECO:0000256" key="4">
    <source>
        <dbReference type="ARBA" id="ARBA00023172"/>
    </source>
</evidence>